<sequence length="77" mass="8518">MSKSKQREFERFGELLEDLPRGQFAEHVGQPPSNYFEHPAYVASTPSMRMDVKHNHESTLFLGGGGKLSPAIATLAS</sequence>
<evidence type="ECO:0000313" key="2">
    <source>
        <dbReference type="Proteomes" id="UP000036367"/>
    </source>
</evidence>
<accession>A0A0J1BDN1</accession>
<dbReference type="Proteomes" id="UP000036367">
    <property type="component" value="Unassembled WGS sequence"/>
</dbReference>
<evidence type="ECO:0000313" key="1">
    <source>
        <dbReference type="EMBL" id="KLU04611.1"/>
    </source>
</evidence>
<proteinExistence type="predicted"/>
<gene>
    <name evidence="1" type="ORF">RISK_003233</name>
</gene>
<reference evidence="1" key="1">
    <citation type="submission" date="2015-05" db="EMBL/GenBank/DDBJ databases">
        <title>Permanent draft genome of Rhodopirellula islandicus K833.</title>
        <authorList>
            <person name="Kizina J."/>
            <person name="Richter M."/>
            <person name="Glockner F.O."/>
            <person name="Harder J."/>
        </authorList>
    </citation>
    <scope>NUCLEOTIDE SEQUENCE [LARGE SCALE GENOMIC DNA]</scope>
    <source>
        <strain evidence="1">K833</strain>
    </source>
</reference>
<protein>
    <submittedName>
        <fullName evidence="1">Uncharacterized protein</fullName>
    </submittedName>
</protein>
<dbReference type="PATRIC" id="fig|595434.4.peg.3086"/>
<comment type="caution">
    <text evidence="1">The sequence shown here is derived from an EMBL/GenBank/DDBJ whole genome shotgun (WGS) entry which is preliminary data.</text>
</comment>
<name>A0A0J1BDN1_RHOIS</name>
<dbReference type="RefSeq" id="WP_047814778.1">
    <property type="nucleotide sequence ID" value="NZ_LECT01000026.1"/>
</dbReference>
<keyword evidence="2" id="KW-1185">Reference proteome</keyword>
<dbReference type="AlphaFoldDB" id="A0A0J1BDN1"/>
<dbReference type="EMBL" id="LECT01000026">
    <property type="protein sequence ID" value="KLU04611.1"/>
    <property type="molecule type" value="Genomic_DNA"/>
</dbReference>
<organism evidence="1 2">
    <name type="scientific">Rhodopirellula islandica</name>
    <dbReference type="NCBI Taxonomy" id="595434"/>
    <lineage>
        <taxon>Bacteria</taxon>
        <taxon>Pseudomonadati</taxon>
        <taxon>Planctomycetota</taxon>
        <taxon>Planctomycetia</taxon>
        <taxon>Pirellulales</taxon>
        <taxon>Pirellulaceae</taxon>
        <taxon>Rhodopirellula</taxon>
    </lineage>
</organism>